<evidence type="ECO:0000256" key="1">
    <source>
        <dbReference type="SAM" id="MobiDB-lite"/>
    </source>
</evidence>
<proteinExistence type="predicted"/>
<comment type="caution">
    <text evidence="2">The sequence shown here is derived from an EMBL/GenBank/DDBJ whole genome shotgun (WGS) entry which is preliminary data.</text>
</comment>
<evidence type="ECO:0000313" key="3">
    <source>
        <dbReference type="Proteomes" id="UP000625711"/>
    </source>
</evidence>
<name>A0A834I6K6_RHYFE</name>
<dbReference type="EMBL" id="JAACXV010013773">
    <property type="protein sequence ID" value="KAF7272380.1"/>
    <property type="molecule type" value="Genomic_DNA"/>
</dbReference>
<feature type="region of interest" description="Disordered" evidence="1">
    <location>
        <begin position="1"/>
        <end position="20"/>
    </location>
</feature>
<sequence length="201" mass="23291">MYPLPFRLPHDSDQEEEKSLDYNELKTTPVRNTQIGRSDSVRSILRTRSLRHIEEPVGSGHNTLQRQKTARKLSTTQCISSGRLVNINRMPDNKCDRFDLENDKGRSHALRPTEERKQPLESAKRRDRSCTFGPDYVRLTLAAAEWRPNTGRFQRQLVESVDGILSGHREAVRWARLRACLASRMADRGAYVKRQGHRQDR</sequence>
<dbReference type="AlphaFoldDB" id="A0A834I6K6"/>
<feature type="region of interest" description="Disordered" evidence="1">
    <location>
        <begin position="99"/>
        <end position="127"/>
    </location>
</feature>
<protein>
    <submittedName>
        <fullName evidence="2">Uncharacterized protein</fullName>
    </submittedName>
</protein>
<keyword evidence="3" id="KW-1185">Reference proteome</keyword>
<organism evidence="2 3">
    <name type="scientific">Rhynchophorus ferrugineus</name>
    <name type="common">Red palm weevil</name>
    <name type="synonym">Curculio ferrugineus</name>
    <dbReference type="NCBI Taxonomy" id="354439"/>
    <lineage>
        <taxon>Eukaryota</taxon>
        <taxon>Metazoa</taxon>
        <taxon>Ecdysozoa</taxon>
        <taxon>Arthropoda</taxon>
        <taxon>Hexapoda</taxon>
        <taxon>Insecta</taxon>
        <taxon>Pterygota</taxon>
        <taxon>Neoptera</taxon>
        <taxon>Endopterygota</taxon>
        <taxon>Coleoptera</taxon>
        <taxon>Polyphaga</taxon>
        <taxon>Cucujiformia</taxon>
        <taxon>Curculionidae</taxon>
        <taxon>Dryophthorinae</taxon>
        <taxon>Rhynchophorus</taxon>
    </lineage>
</organism>
<dbReference type="Proteomes" id="UP000625711">
    <property type="component" value="Unassembled WGS sequence"/>
</dbReference>
<evidence type="ECO:0000313" key="2">
    <source>
        <dbReference type="EMBL" id="KAF7272380.1"/>
    </source>
</evidence>
<accession>A0A834I6K6</accession>
<feature type="compositionally biased region" description="Basic and acidic residues" evidence="1">
    <location>
        <begin position="8"/>
        <end position="20"/>
    </location>
</feature>
<gene>
    <name evidence="2" type="ORF">GWI33_014835</name>
</gene>
<reference evidence="2" key="1">
    <citation type="submission" date="2020-08" db="EMBL/GenBank/DDBJ databases">
        <title>Genome sequencing and assembly of the red palm weevil Rhynchophorus ferrugineus.</title>
        <authorList>
            <person name="Dias G.B."/>
            <person name="Bergman C.M."/>
            <person name="Manee M."/>
        </authorList>
    </citation>
    <scope>NUCLEOTIDE SEQUENCE</scope>
    <source>
        <strain evidence="2">AA-2017</strain>
        <tissue evidence="2">Whole larva</tissue>
    </source>
</reference>
<feature type="compositionally biased region" description="Basic and acidic residues" evidence="1">
    <location>
        <begin position="99"/>
        <end position="124"/>
    </location>
</feature>